<organism evidence="1">
    <name type="scientific">mine drainage metagenome</name>
    <dbReference type="NCBI Taxonomy" id="410659"/>
    <lineage>
        <taxon>unclassified sequences</taxon>
        <taxon>metagenomes</taxon>
        <taxon>ecological metagenomes</taxon>
    </lineage>
</organism>
<dbReference type="AlphaFoldDB" id="A0A1J5RN49"/>
<reference evidence="1" key="1">
    <citation type="submission" date="2016-10" db="EMBL/GenBank/DDBJ databases">
        <title>Sequence of Gallionella enrichment culture.</title>
        <authorList>
            <person name="Poehlein A."/>
            <person name="Muehling M."/>
            <person name="Daniel R."/>
        </authorList>
    </citation>
    <scope>NUCLEOTIDE SEQUENCE</scope>
</reference>
<dbReference type="EMBL" id="MLJW01000132">
    <property type="protein sequence ID" value="OIQ97470.1"/>
    <property type="molecule type" value="Genomic_DNA"/>
</dbReference>
<accession>A0A1J5RN49</accession>
<name>A0A1J5RN49_9ZZZZ</name>
<evidence type="ECO:0000313" key="1">
    <source>
        <dbReference type="EMBL" id="OIQ97470.1"/>
    </source>
</evidence>
<gene>
    <name evidence="1" type="ORF">GALL_204800</name>
</gene>
<proteinExistence type="predicted"/>
<sequence length="219" mass="24950">MKNIFLSRPNWIHPDYEEGLKNFLNLIKSHDLNPRTIGTTDFPSKSPMDGVIDLMNQCEGAIILGYPQINISIGHLKEKEVSSLYLATEWNHIETAIAYSLGLPLLVIHDTNVTRGVFDRGVLNSFLYSKNFADTSWSISDEIIGALSKWKDELMPINILNNKEKKNHETPKSKWGALEFEGDENLYCPVCYEKKNLKIVTSRINSKFRQCPNCKAMLS</sequence>
<protein>
    <recommendedName>
        <fullName evidence="2">Nucleoside 2-deoxyribosyltransferase</fullName>
    </recommendedName>
</protein>
<evidence type="ECO:0008006" key="2">
    <source>
        <dbReference type="Google" id="ProtNLM"/>
    </source>
</evidence>
<comment type="caution">
    <text evidence="1">The sequence shown here is derived from an EMBL/GenBank/DDBJ whole genome shotgun (WGS) entry which is preliminary data.</text>
</comment>